<evidence type="ECO:0000313" key="2">
    <source>
        <dbReference type="Proteomes" id="UP000018855"/>
    </source>
</evidence>
<name>W1V0V5_9FIRM</name>
<organism evidence="1 2">
    <name type="scientific">Veillonella dispar DORA_11</name>
    <dbReference type="NCBI Taxonomy" id="1403949"/>
    <lineage>
        <taxon>Bacteria</taxon>
        <taxon>Bacillati</taxon>
        <taxon>Bacillota</taxon>
        <taxon>Negativicutes</taxon>
        <taxon>Veillonellales</taxon>
        <taxon>Veillonellaceae</taxon>
        <taxon>Veillonella</taxon>
    </lineage>
</organism>
<dbReference type="PATRIC" id="fig|1403949.3.peg.910"/>
<evidence type="ECO:0008006" key="3">
    <source>
        <dbReference type="Google" id="ProtNLM"/>
    </source>
</evidence>
<dbReference type="AlphaFoldDB" id="W1V0V5"/>
<comment type="caution">
    <text evidence="1">The sequence shown here is derived from an EMBL/GenBank/DDBJ whole genome shotgun (WGS) entry which is preliminary data.</text>
</comment>
<proteinExistence type="predicted"/>
<protein>
    <recommendedName>
        <fullName evidence="3">Uracil-DNA glycosylase-like domain-containing protein</fullName>
    </recommendedName>
</protein>
<reference evidence="1 2" key="1">
    <citation type="submission" date="2013-12" db="EMBL/GenBank/DDBJ databases">
        <title>A Varibaculum cambriense genome reconstructed from a premature infant gut community with otherwise low bacterial novelty that shifts toward anaerobic metabolism during the third week of life.</title>
        <authorList>
            <person name="Brown C.T."/>
            <person name="Sharon I."/>
            <person name="Thomas B.C."/>
            <person name="Castelle C.J."/>
            <person name="Morowitz M.J."/>
            <person name="Banfield J.F."/>
        </authorList>
    </citation>
    <scope>NUCLEOTIDE SEQUENCE [LARGE SCALE GENOMIC DNA]</scope>
    <source>
        <strain evidence="2">DORA_11</strain>
    </source>
</reference>
<dbReference type="EMBL" id="AZMJ01000541">
    <property type="protein sequence ID" value="ETI98599.1"/>
    <property type="molecule type" value="Genomic_DNA"/>
</dbReference>
<evidence type="ECO:0000313" key="1">
    <source>
        <dbReference type="EMBL" id="ETI98599.1"/>
    </source>
</evidence>
<dbReference type="Proteomes" id="UP000018855">
    <property type="component" value="Unassembled WGS sequence"/>
</dbReference>
<accession>W1V0V5</accession>
<sequence>MGVNAKVDFYNTEIDKLFLVWKLKDASHDINHDADGFIRDGIINPSTWFYSNCRPLFILKEAYNGNGSNDSWDLCEWIRSDLEGVSKINTWMTISLWAQGIIHTDVETLHHLPNEDEQKKTGVSYLDKIAIVNLRKSGGQKTSNHAVLKEYVEFDKFELRDEIGFIQPTVIICGGTFRYLSDIFGENLVWVGDDPYINLNNTNILVLDYYHPACRFPKLMKYYGLVGKYQKTLLRRGNML</sequence>
<gene>
    <name evidence="1" type="ORF">Q619_VDC00541G0017</name>
</gene>